<evidence type="ECO:0000256" key="4">
    <source>
        <dbReference type="ARBA" id="ARBA00023242"/>
    </source>
</evidence>
<evidence type="ECO:0000256" key="1">
    <source>
        <dbReference type="ARBA" id="ARBA00004123"/>
    </source>
</evidence>
<evidence type="ECO:0000256" key="3">
    <source>
        <dbReference type="ARBA" id="ARBA00022490"/>
    </source>
</evidence>
<evidence type="ECO:0000313" key="6">
    <source>
        <dbReference type="Proteomes" id="UP000078348"/>
    </source>
</evidence>
<accession>A0A196SA13</accession>
<dbReference type="PANTHER" id="PTHR21399">
    <property type="entry name" value="CHLORIDE CONDUCTANCE REGULATORY PROTEIN ICLN"/>
    <property type="match status" value="1"/>
</dbReference>
<dbReference type="PANTHER" id="PTHR21399:SF0">
    <property type="entry name" value="METHYLOSOME SUBUNIT PICLN"/>
    <property type="match status" value="1"/>
</dbReference>
<dbReference type="OrthoDB" id="19714at2759"/>
<dbReference type="AlphaFoldDB" id="A0A196SA13"/>
<gene>
    <name evidence="5" type="ORF">AV274_5396</name>
</gene>
<proteinExistence type="predicted"/>
<dbReference type="Gene3D" id="2.30.29.30">
    <property type="entry name" value="Pleckstrin-homology domain (PH domain)/Phosphotyrosine-binding domain (PTB)"/>
    <property type="match status" value="1"/>
</dbReference>
<evidence type="ECO:0000313" key="5">
    <source>
        <dbReference type="EMBL" id="OAO12937.1"/>
    </source>
</evidence>
<name>A0A196SA13_BLAHN</name>
<sequence>MPSHLVFLSSREEDFSLVVDYKAIGVHAICHSQDIYPKECIYCQVSDPVAEGEWTSYESPCCAADDAHGEEAGESGVAELCQPPCSSIEEVLFSPNDLSQLQPLFDHITELQNMNSEEEDEEFGDLAFTCDIDSLLNHSVNYC</sequence>
<dbReference type="GO" id="GO:0045292">
    <property type="term" value="P:mRNA cis splicing, via spliceosome"/>
    <property type="evidence" value="ECO:0007669"/>
    <property type="project" value="TreeGrafter"/>
</dbReference>
<evidence type="ECO:0000256" key="2">
    <source>
        <dbReference type="ARBA" id="ARBA00004496"/>
    </source>
</evidence>
<dbReference type="GO" id="GO:0005829">
    <property type="term" value="C:cytosol"/>
    <property type="evidence" value="ECO:0007669"/>
    <property type="project" value="TreeGrafter"/>
</dbReference>
<dbReference type="InterPro" id="IPR039924">
    <property type="entry name" value="ICln/Lot5/Saf5"/>
</dbReference>
<dbReference type="InterPro" id="IPR011993">
    <property type="entry name" value="PH-like_dom_sf"/>
</dbReference>
<organism evidence="5 6">
    <name type="scientific">Blastocystis sp. subtype 1 (strain ATCC 50177 / NandII)</name>
    <dbReference type="NCBI Taxonomy" id="478820"/>
    <lineage>
        <taxon>Eukaryota</taxon>
        <taxon>Sar</taxon>
        <taxon>Stramenopiles</taxon>
        <taxon>Bigyra</taxon>
        <taxon>Opalozoa</taxon>
        <taxon>Opalinata</taxon>
        <taxon>Blastocystidae</taxon>
        <taxon>Blastocystis</taxon>
    </lineage>
</organism>
<dbReference type="GO" id="GO:0000387">
    <property type="term" value="P:spliceosomal snRNP assembly"/>
    <property type="evidence" value="ECO:0007669"/>
    <property type="project" value="TreeGrafter"/>
</dbReference>
<comment type="subcellular location">
    <subcellularLocation>
        <location evidence="2">Cytoplasm</location>
    </subcellularLocation>
    <subcellularLocation>
        <location evidence="1">Nucleus</location>
    </subcellularLocation>
</comment>
<dbReference type="Pfam" id="PF03517">
    <property type="entry name" value="Voldacs"/>
    <property type="match status" value="1"/>
</dbReference>
<comment type="caution">
    <text evidence="5">The sequence shown here is derived from an EMBL/GenBank/DDBJ whole genome shotgun (WGS) entry which is preliminary data.</text>
</comment>
<dbReference type="GO" id="GO:0005681">
    <property type="term" value="C:spliceosomal complex"/>
    <property type="evidence" value="ECO:0007669"/>
    <property type="project" value="TreeGrafter"/>
</dbReference>
<dbReference type="GO" id="GO:0034715">
    <property type="term" value="C:pICln-Sm protein complex"/>
    <property type="evidence" value="ECO:0007669"/>
    <property type="project" value="TreeGrafter"/>
</dbReference>
<dbReference type="EMBL" id="LXWW01000494">
    <property type="protein sequence ID" value="OAO12937.1"/>
    <property type="molecule type" value="Genomic_DNA"/>
</dbReference>
<keyword evidence="4" id="KW-0539">Nucleus</keyword>
<protein>
    <submittedName>
        <fullName evidence="5">Uncharacterized protein</fullName>
    </submittedName>
</protein>
<keyword evidence="6" id="KW-1185">Reference proteome</keyword>
<keyword evidence="3" id="KW-0963">Cytoplasm</keyword>
<dbReference type="Proteomes" id="UP000078348">
    <property type="component" value="Unassembled WGS sequence"/>
</dbReference>
<reference evidence="5 6" key="1">
    <citation type="submission" date="2016-05" db="EMBL/GenBank/DDBJ databases">
        <title>Nuclear genome of Blastocystis sp. subtype 1 NandII.</title>
        <authorList>
            <person name="Gentekaki E."/>
            <person name="Curtis B."/>
            <person name="Stairs C."/>
            <person name="Eme L."/>
            <person name="Herman E."/>
            <person name="Klimes V."/>
            <person name="Arias M.C."/>
            <person name="Elias M."/>
            <person name="Hilliou F."/>
            <person name="Klute M."/>
            <person name="Malik S.-B."/>
            <person name="Pightling A."/>
            <person name="Rachubinski R."/>
            <person name="Salas D."/>
            <person name="Schlacht A."/>
            <person name="Suga H."/>
            <person name="Archibald J."/>
            <person name="Ball S.G."/>
            <person name="Clark G."/>
            <person name="Dacks J."/>
            <person name="Van Der Giezen M."/>
            <person name="Tsaousis A."/>
            <person name="Roger A."/>
        </authorList>
    </citation>
    <scope>NUCLEOTIDE SEQUENCE [LARGE SCALE GENOMIC DNA]</scope>
    <source>
        <strain evidence="6">ATCC 50177 / NandII</strain>
    </source>
</reference>